<sequence>MATTSTAPPLYTDLEAILSRFRRKRSKQIAFLRRYIDVLQKRVGHLQWSHSTLLGWEDVSKALAEDTLDRVRENRSLKREVAASQGLRTLLAAWVSAHASSPHTRTPGHDPWTTARLFNGAPDARKVGLEWILQQCYHNTSSALAHVSAALHNDDDAVRVAMTFDGTAMSLTVTSQWIEPYPMPHVADATWSASRSFLATCCSKQTNCSTLRTAVSSYVEYFHEDVGPPCQKIIANALYGRYDTPDRTVLISRSVLSDEAHPVPQDTWCTDSRQWIVLDRMHANATRVRVYDYSGHPIYPSGQLVPLTVLAKLKRFETTSDDAAKFPPPP</sequence>
<proteinExistence type="predicted"/>
<dbReference type="Proteomes" id="UP000030762">
    <property type="component" value="Unassembled WGS sequence"/>
</dbReference>
<evidence type="ECO:0000313" key="2">
    <source>
        <dbReference type="Proteomes" id="UP000030762"/>
    </source>
</evidence>
<gene>
    <name evidence="1" type="ORF">SDRG_04666</name>
</gene>
<organism evidence="1 2">
    <name type="scientific">Saprolegnia diclina (strain VS20)</name>
    <dbReference type="NCBI Taxonomy" id="1156394"/>
    <lineage>
        <taxon>Eukaryota</taxon>
        <taxon>Sar</taxon>
        <taxon>Stramenopiles</taxon>
        <taxon>Oomycota</taxon>
        <taxon>Saprolegniomycetes</taxon>
        <taxon>Saprolegniales</taxon>
        <taxon>Saprolegniaceae</taxon>
        <taxon>Saprolegnia</taxon>
    </lineage>
</organism>
<dbReference type="VEuPathDB" id="FungiDB:SDRG_04666"/>
<keyword evidence="2" id="KW-1185">Reference proteome</keyword>
<reference evidence="1 2" key="1">
    <citation type="submission" date="2012-04" db="EMBL/GenBank/DDBJ databases">
        <title>The Genome Sequence of Saprolegnia declina VS20.</title>
        <authorList>
            <consortium name="The Broad Institute Genome Sequencing Platform"/>
            <person name="Russ C."/>
            <person name="Nusbaum C."/>
            <person name="Tyler B."/>
            <person name="van West P."/>
            <person name="Dieguez-Uribeondo J."/>
            <person name="de Bruijn I."/>
            <person name="Tripathy S."/>
            <person name="Jiang R."/>
            <person name="Young S.K."/>
            <person name="Zeng Q."/>
            <person name="Gargeya S."/>
            <person name="Fitzgerald M."/>
            <person name="Haas B."/>
            <person name="Abouelleil A."/>
            <person name="Alvarado L."/>
            <person name="Arachchi H.M."/>
            <person name="Berlin A."/>
            <person name="Chapman S.B."/>
            <person name="Goldberg J."/>
            <person name="Griggs A."/>
            <person name="Gujja S."/>
            <person name="Hansen M."/>
            <person name="Howarth C."/>
            <person name="Imamovic A."/>
            <person name="Larimer J."/>
            <person name="McCowen C."/>
            <person name="Montmayeur A."/>
            <person name="Murphy C."/>
            <person name="Neiman D."/>
            <person name="Pearson M."/>
            <person name="Priest M."/>
            <person name="Roberts A."/>
            <person name="Saif S."/>
            <person name="Shea T."/>
            <person name="Sisk P."/>
            <person name="Sykes S."/>
            <person name="Wortman J."/>
            <person name="Nusbaum C."/>
            <person name="Birren B."/>
        </authorList>
    </citation>
    <scope>NUCLEOTIDE SEQUENCE [LARGE SCALE GENOMIC DNA]</scope>
    <source>
        <strain evidence="1 2">VS20</strain>
    </source>
</reference>
<evidence type="ECO:0000313" key="1">
    <source>
        <dbReference type="EMBL" id="EQC38239.1"/>
    </source>
</evidence>
<dbReference type="OMA" id="LATCCSK"/>
<dbReference type="RefSeq" id="XP_008608566.1">
    <property type="nucleotide sequence ID" value="XM_008610344.1"/>
</dbReference>
<dbReference type="EMBL" id="JH767142">
    <property type="protein sequence ID" value="EQC38239.1"/>
    <property type="molecule type" value="Genomic_DNA"/>
</dbReference>
<name>T0QJL9_SAPDV</name>
<accession>T0QJL9</accession>
<dbReference type="GeneID" id="19945393"/>
<protein>
    <submittedName>
        <fullName evidence="1">Uncharacterized protein</fullName>
    </submittedName>
</protein>
<dbReference type="OrthoDB" id="10320524at2759"/>
<dbReference type="InParanoid" id="T0QJL9"/>
<dbReference type="AlphaFoldDB" id="T0QJL9"/>